<feature type="compositionally biased region" description="Polar residues" evidence="6">
    <location>
        <begin position="1625"/>
        <end position="1644"/>
    </location>
</feature>
<dbReference type="Pfam" id="PF15912">
    <property type="entry name" value="VIR_N"/>
    <property type="match status" value="1"/>
</dbReference>
<feature type="region of interest" description="Disordered" evidence="6">
    <location>
        <begin position="2029"/>
        <end position="2087"/>
    </location>
</feature>
<feature type="compositionally biased region" description="Low complexity" evidence="6">
    <location>
        <begin position="2228"/>
        <end position="2241"/>
    </location>
</feature>
<feature type="compositionally biased region" description="Low complexity" evidence="6">
    <location>
        <begin position="2056"/>
        <end position="2073"/>
    </location>
</feature>
<keyword evidence="4" id="KW-0508">mRNA splicing</keyword>
<keyword evidence="9" id="KW-1185">Reference proteome</keyword>
<feature type="region of interest" description="Disordered" evidence="6">
    <location>
        <begin position="1660"/>
        <end position="1688"/>
    </location>
</feature>
<dbReference type="GO" id="GO:0006397">
    <property type="term" value="P:mRNA processing"/>
    <property type="evidence" value="ECO:0007669"/>
    <property type="project" value="UniProtKB-KW"/>
</dbReference>
<dbReference type="GO" id="GO:0003723">
    <property type="term" value="F:RNA binding"/>
    <property type="evidence" value="ECO:0007669"/>
    <property type="project" value="TreeGrafter"/>
</dbReference>
<evidence type="ECO:0000313" key="9">
    <source>
        <dbReference type="Proteomes" id="UP001417504"/>
    </source>
</evidence>
<dbReference type="GO" id="GO:0036396">
    <property type="term" value="C:RNA N6-methyladenosine methyltransferase complex"/>
    <property type="evidence" value="ECO:0007669"/>
    <property type="project" value="TreeGrafter"/>
</dbReference>
<evidence type="ECO:0000259" key="7">
    <source>
        <dbReference type="Pfam" id="PF15912"/>
    </source>
</evidence>
<feature type="compositionally biased region" description="Polar residues" evidence="6">
    <location>
        <begin position="2136"/>
        <end position="2160"/>
    </location>
</feature>
<dbReference type="EMBL" id="JBBNAE010000005">
    <property type="protein sequence ID" value="KAK9122913.1"/>
    <property type="molecule type" value="Genomic_DNA"/>
</dbReference>
<dbReference type="PANTHER" id="PTHR23185:SF0">
    <property type="entry name" value="PROTEIN VIRILIZER HOMOLOG"/>
    <property type="match status" value="1"/>
</dbReference>
<protein>
    <recommendedName>
        <fullName evidence="7">Virilizer N-terminal domain-containing protein</fullName>
    </recommendedName>
</protein>
<evidence type="ECO:0000256" key="3">
    <source>
        <dbReference type="ARBA" id="ARBA00022664"/>
    </source>
</evidence>
<name>A0AAP0IXW9_9MAGN</name>
<feature type="compositionally biased region" description="Polar residues" evidence="6">
    <location>
        <begin position="1750"/>
        <end position="1766"/>
    </location>
</feature>
<dbReference type="InterPro" id="IPR026736">
    <property type="entry name" value="Virilizer"/>
</dbReference>
<feature type="compositionally biased region" description="Pro residues" evidence="6">
    <location>
        <begin position="1896"/>
        <end position="1908"/>
    </location>
</feature>
<feature type="region of interest" description="Disordered" evidence="6">
    <location>
        <begin position="2228"/>
        <end position="2250"/>
    </location>
</feature>
<feature type="compositionally biased region" description="Polar residues" evidence="6">
    <location>
        <begin position="2074"/>
        <end position="2087"/>
    </location>
</feature>
<dbReference type="GO" id="GO:0005634">
    <property type="term" value="C:nucleus"/>
    <property type="evidence" value="ECO:0007669"/>
    <property type="project" value="UniProtKB-SubCell"/>
</dbReference>
<organism evidence="8 9">
    <name type="scientific">Stephania japonica</name>
    <dbReference type="NCBI Taxonomy" id="461633"/>
    <lineage>
        <taxon>Eukaryota</taxon>
        <taxon>Viridiplantae</taxon>
        <taxon>Streptophyta</taxon>
        <taxon>Embryophyta</taxon>
        <taxon>Tracheophyta</taxon>
        <taxon>Spermatophyta</taxon>
        <taxon>Magnoliopsida</taxon>
        <taxon>Ranunculales</taxon>
        <taxon>Menispermaceae</taxon>
        <taxon>Menispermoideae</taxon>
        <taxon>Cissampelideae</taxon>
        <taxon>Stephania</taxon>
    </lineage>
</organism>
<gene>
    <name evidence="8" type="ORF">Sjap_012515</name>
</gene>
<sequence>MGRPEPCVLFAQTFAHPQLDEYVDEVLFAEPIVITACEFLEQNAPSTVPAVTLLGATSPPSFALEVFVQCEGESRFRRLCQPFLYSHSSSNVLEVEAVVTNHLVVRGSYRSLTLVVYGNTAEDLGQFNIDFDLDSSLASLVCSPAKGKLEDLPPALHSNKFSLEESISSLKSCVLVFNHDISFQLKRFLQLIFRIFCASNARDDVASIVNDVISAISAYVTTDLRCSANTWNQCAQVDVLECRKLLQENLSVATNELHELYKVLQKESCDLKDDQMGEDLKSEAELASSAIELLPDLLNLSPLFGKENPSKESALVQNKSMILQLSVALVLCSGRESCFQFVGGGGMEQLLHAFHLHTQKSTAIMLMFLGVIERATRYAIGCEGFLGWWPREDEHVPIHFSEGYSQILKLLLQKQRHDVASLATYVLHRLHSYEVASRYESAVLSLLEDLSDGGKVTNAGIDMLVNARFLLKKLLKLLNSCGPVEDPSPMASASKSLNLGQDEGILSYQATAWNGNIIAFLLAVADVISEEKGFLALSAALLSSKALRSGTGHTLKIFLDIVSSIEAILLSLLFCRSGLNFLLLQPEVTCALILSLRGPEDFNEEESVPLRYASVLISKGFFCPPQDVGKIAELHLRVVSAIDRLLSSNPQSEELLWILWELCGLSRSDSGRLALLALGHFPEAISVLTEALRAAKELEPAALNACNSSLNLAIYHSAAELFEAFVTDSTAVSLGSWIEHVVELHRALQSSSSGSNRKDAPTRLLEWIDAGLVYHKNGATGLLRYAAVLASGGDAQPLLTSASISVSDSMDIENVVEDSTMGSDVQVMDNLLGKLVSDKYFDGVTLRDSSVAQLTTTFRILAFISENSSVAAALYDEGAQTLIYVVLLNCKFMLERSSNTYDYLVDEGAESNSTSDLLLERSREQSLVDLMIPTLVLLINLLQKLQDTKEQHRNTKLLNALLRLHREVSLKLAACAADLSSPYPGSALGLGTVCHLIVSALACWPIFGWTPCLFNCLLDSVQATASLALGPKEACSLLCLLADLFPEEGIWHWKSGMPPLSAMKTLAIGTLLGPQKEKQVNWYLHPGHVETLLSRVTPLLEKFAQIVLRFAFTALVVIQDMLRVLMVRMALQKADSAVVLLRPIFSWIHEHVSETSNLSDIEVLKAYRLLEFLSSLLEHPCGKSLLLKEGAVNMLIKVLLKCSSASYSEAKCFAENRTSVKGGLSLLSWCLPVFKSFTLICNSQEHATLHKNMPKLTIDECSVVLKHILKLCQSLPVGKELLYCLLALRGLASCKEGKDAFPAIFVEIQSASPEKLEVERGTEQEGNDTLVHSLDRGKHPALLYCWRNLMRGMNDKDDLSTYAIDGLNSLTSSALDFCVDGGNINTEGVSVLRLLFGLPIDLNVGEHPSERLKDIHAVIDLLDIKIREDQQFASSYMRNVLLQVKETVEALLMVLQSPADLVKVADLNLRRFCLLSSDVADASSAIMSQLIPSITTRSTMKEDIISLFSQISKSGSGSEKSQDFSSLGGLSQKFLWECPDSFPDRLAMSAPPLKRKMASMEGPNRRSRDNSGAENVGPIAFPRVMGPPTASGPTRRDTFRQRKPNTSRPPSMHVDDYVARERNNDGTSGASNASIQRGGSNSGRPPSIHVDEFMARQRDRQVPMASVTGEVAPPAKSAPSENDIGPENVDKSRQLKADLDDDLQINIVFDGEESEPDDRLPFPQPDDNLQSASLIVEERPLGSIVEETESNASGNSQISNRNSPLRSNADEVAPSDLSSRRSVSRPERQLSREASVSSEKFFGTNTDRAFFNEQSDEMKHTGAVKASNGFDSSIAPKVSAFRAPFYNKNSASSGELHGDSRMPQPVLYQRDGQQPTINIPQASGSQGVRDQKQVLNPPPLPPFPPPPNILSGLSQNAENVQSHTSSYGHSMRDMPPPLPSGYPSQLFDGSGPSTAPATHARDDRASHQKFSSGLLPPTNASEIISDSFISQLQTDYSSTFNNASSTPVSSHPPRLDSKYSWTSLSTANRLQDVKSSSPSGTARPPPPLPPMPPPFSASSMMQMSVKSSTSQSSGYNQANVGNHQLPLGSSSSVTDARVGTFAASGVGLTSYSPPQLVSPLLMSRPASVPVSLFSGPSMQHQGQSTPSLLHSVSTAPSIHSAQPRMQLQPLQPPQPPHPPPHLRPPIEVSQQSELGLSLLQNPIPVQGHPFQMQQQPHLSPIPIYYQSQQPEPSAQSQQPHQVQNAQSQSLLQQGDSAMLQHFFSSPEAIQSLLSDREKLCQLLEQHPKLMQMLQERLGQL</sequence>
<dbReference type="PANTHER" id="PTHR23185">
    <property type="entry name" value="PROTEIN VIRILIZER HOMOLOG"/>
    <property type="match status" value="1"/>
</dbReference>
<comment type="subcellular location">
    <subcellularLocation>
        <location evidence="1">Nucleus</location>
    </subcellularLocation>
</comment>
<comment type="caution">
    <text evidence="8">The sequence shown here is derived from an EMBL/GenBank/DDBJ whole genome shotgun (WGS) entry which is preliminary data.</text>
</comment>
<keyword evidence="3" id="KW-0507">mRNA processing</keyword>
<feature type="compositionally biased region" description="Polar residues" evidence="6">
    <location>
        <begin position="1875"/>
        <end position="1888"/>
    </location>
</feature>
<evidence type="ECO:0000256" key="5">
    <source>
        <dbReference type="ARBA" id="ARBA00023242"/>
    </source>
</evidence>
<feature type="region of interest" description="Disordered" evidence="6">
    <location>
        <begin position="1546"/>
        <end position="1648"/>
    </location>
</feature>
<feature type="region of interest" description="Disordered" evidence="6">
    <location>
        <begin position="1875"/>
        <end position="1978"/>
    </location>
</feature>
<evidence type="ECO:0000256" key="6">
    <source>
        <dbReference type="SAM" id="MobiDB-lite"/>
    </source>
</evidence>
<dbReference type="Proteomes" id="UP001417504">
    <property type="component" value="Unassembled WGS sequence"/>
</dbReference>
<evidence type="ECO:0000256" key="1">
    <source>
        <dbReference type="ARBA" id="ARBA00004123"/>
    </source>
</evidence>
<keyword evidence="5" id="KW-0539">Nucleus</keyword>
<feature type="compositionally biased region" description="Pro residues" evidence="6">
    <location>
        <begin position="2170"/>
        <end position="2183"/>
    </location>
</feature>
<dbReference type="GO" id="GO:0008380">
    <property type="term" value="P:RNA splicing"/>
    <property type="evidence" value="ECO:0007669"/>
    <property type="project" value="UniProtKB-KW"/>
</dbReference>
<feature type="domain" description="Virilizer N-terminal" evidence="7">
    <location>
        <begin position="8"/>
        <end position="123"/>
    </location>
</feature>
<evidence type="ECO:0000313" key="8">
    <source>
        <dbReference type="EMBL" id="KAK9122913.1"/>
    </source>
</evidence>
<feature type="region of interest" description="Disordered" evidence="6">
    <location>
        <begin position="1747"/>
        <end position="1799"/>
    </location>
</feature>
<feature type="compositionally biased region" description="Basic and acidic residues" evidence="6">
    <location>
        <begin position="1613"/>
        <end position="1624"/>
    </location>
</feature>
<feature type="compositionally biased region" description="Pro residues" evidence="6">
    <location>
        <begin position="2043"/>
        <end position="2055"/>
    </location>
</feature>
<feature type="compositionally biased region" description="Polar residues" evidence="6">
    <location>
        <begin position="1911"/>
        <end position="1928"/>
    </location>
</feature>
<proteinExistence type="inferred from homology"/>
<feature type="region of interest" description="Disordered" evidence="6">
    <location>
        <begin position="2136"/>
        <end position="2186"/>
    </location>
</feature>
<evidence type="ECO:0000256" key="4">
    <source>
        <dbReference type="ARBA" id="ARBA00023187"/>
    </source>
</evidence>
<evidence type="ECO:0000256" key="2">
    <source>
        <dbReference type="ARBA" id="ARBA00008371"/>
    </source>
</evidence>
<accession>A0AAP0IXW9</accession>
<reference evidence="8 9" key="1">
    <citation type="submission" date="2024-01" db="EMBL/GenBank/DDBJ databases">
        <title>Genome assemblies of Stephania.</title>
        <authorList>
            <person name="Yang L."/>
        </authorList>
    </citation>
    <scope>NUCLEOTIDE SEQUENCE [LARGE SCALE GENOMIC DNA]</scope>
    <source>
        <strain evidence="8">QJT</strain>
        <tissue evidence="8">Leaf</tissue>
    </source>
</reference>
<comment type="similarity">
    <text evidence="2">Belongs to the vir family.</text>
</comment>
<dbReference type="InterPro" id="IPR031801">
    <property type="entry name" value="VIR_N"/>
</dbReference>